<dbReference type="SUPFAM" id="SSF54862">
    <property type="entry name" value="4Fe-4S ferredoxins"/>
    <property type="match status" value="1"/>
</dbReference>
<evidence type="ECO:0000256" key="2">
    <source>
        <dbReference type="ARBA" id="ARBA00022448"/>
    </source>
</evidence>
<gene>
    <name evidence="8" type="ORF">H4W34_006797</name>
</gene>
<dbReference type="InterPro" id="IPR051269">
    <property type="entry name" value="Fe-S_cluster_ET"/>
</dbReference>
<comment type="caution">
    <text evidence="8">The sequence shown here is derived from an EMBL/GenBank/DDBJ whole genome shotgun (WGS) entry which is preliminary data.</text>
</comment>
<keyword evidence="5" id="KW-0408">Iron</keyword>
<evidence type="ECO:0000313" key="9">
    <source>
        <dbReference type="Proteomes" id="UP000627838"/>
    </source>
</evidence>
<dbReference type="RefSeq" id="WP_192762919.1">
    <property type="nucleotide sequence ID" value="NZ_JADBDZ010000001.1"/>
</dbReference>
<keyword evidence="4" id="KW-0249">Electron transport</keyword>
<keyword evidence="3" id="KW-0479">Metal-binding</keyword>
<evidence type="ECO:0000256" key="4">
    <source>
        <dbReference type="ARBA" id="ARBA00022982"/>
    </source>
</evidence>
<evidence type="ECO:0000256" key="6">
    <source>
        <dbReference type="ARBA" id="ARBA00023014"/>
    </source>
</evidence>
<keyword evidence="6" id="KW-0411">Iron-sulfur</keyword>
<dbReference type="Pfam" id="PF13459">
    <property type="entry name" value="Fer4_15"/>
    <property type="match status" value="1"/>
</dbReference>
<reference evidence="8 9" key="1">
    <citation type="submission" date="2020-10" db="EMBL/GenBank/DDBJ databases">
        <title>Sequencing the genomes of 1000 actinobacteria strains.</title>
        <authorList>
            <person name="Klenk H.-P."/>
        </authorList>
    </citation>
    <scope>NUCLEOTIDE SEQUENCE [LARGE SCALE GENOMIC DNA]</scope>
    <source>
        <strain evidence="8 9">DSM 46744</strain>
    </source>
</reference>
<evidence type="ECO:0000313" key="8">
    <source>
        <dbReference type="EMBL" id="MBE1536964.1"/>
    </source>
</evidence>
<name>A0ABR9K282_9ACTN</name>
<keyword evidence="7" id="KW-0003">3Fe-4S</keyword>
<dbReference type="Proteomes" id="UP000627838">
    <property type="component" value="Unassembled WGS sequence"/>
</dbReference>
<proteinExistence type="predicted"/>
<keyword evidence="9" id="KW-1185">Reference proteome</keyword>
<protein>
    <submittedName>
        <fullName evidence="8">Ferredoxin</fullName>
    </submittedName>
</protein>
<dbReference type="PANTHER" id="PTHR36923:SF3">
    <property type="entry name" value="FERREDOXIN"/>
    <property type="match status" value="1"/>
</dbReference>
<evidence type="ECO:0000256" key="5">
    <source>
        <dbReference type="ARBA" id="ARBA00023004"/>
    </source>
</evidence>
<evidence type="ECO:0000256" key="1">
    <source>
        <dbReference type="ARBA" id="ARBA00001927"/>
    </source>
</evidence>
<accession>A0ABR9K282</accession>
<keyword evidence="2" id="KW-0813">Transport</keyword>
<evidence type="ECO:0000256" key="3">
    <source>
        <dbReference type="ARBA" id="ARBA00022723"/>
    </source>
</evidence>
<sequence>MRLSIDADRCMGHGRCYSMAEGLLSDDEEGFVAERGRVIEVPAELLADAREAAAACPEGAIALLDSASAADA</sequence>
<evidence type="ECO:0000256" key="7">
    <source>
        <dbReference type="ARBA" id="ARBA00023291"/>
    </source>
</evidence>
<dbReference type="Gene3D" id="3.30.70.20">
    <property type="match status" value="1"/>
</dbReference>
<organism evidence="8 9">
    <name type="scientific">Actinomadura algeriensis</name>
    <dbReference type="NCBI Taxonomy" id="1679523"/>
    <lineage>
        <taxon>Bacteria</taxon>
        <taxon>Bacillati</taxon>
        <taxon>Actinomycetota</taxon>
        <taxon>Actinomycetes</taxon>
        <taxon>Streptosporangiales</taxon>
        <taxon>Thermomonosporaceae</taxon>
        <taxon>Actinomadura</taxon>
    </lineage>
</organism>
<dbReference type="EMBL" id="JADBDZ010000001">
    <property type="protein sequence ID" value="MBE1536964.1"/>
    <property type="molecule type" value="Genomic_DNA"/>
</dbReference>
<comment type="cofactor">
    <cofactor evidence="1">
        <name>[3Fe-4S] cluster</name>
        <dbReference type="ChEBI" id="CHEBI:21137"/>
    </cofactor>
</comment>
<dbReference type="PANTHER" id="PTHR36923">
    <property type="entry name" value="FERREDOXIN"/>
    <property type="match status" value="1"/>
</dbReference>